<sequence length="60" mass="7253">MEEDYEVEKDPEIMGYSEMMTGKLSEVIRLQNVAQILQHSRLYENAEKWFLRVIRARKHL</sequence>
<name>A0A1D9QC63_SCLS1</name>
<dbReference type="EMBL" id="CP017822">
    <property type="protein sequence ID" value="APA12501.1"/>
    <property type="molecule type" value="Genomic_DNA"/>
</dbReference>
<accession>A0A1D9QC63</accession>
<dbReference type="VEuPathDB" id="FungiDB:sscle_09g072710"/>
<dbReference type="KEGG" id="ssl:SS1G_03888"/>
<dbReference type="RefSeq" id="XP_001595798.1">
    <property type="nucleotide sequence ID" value="XM_001595748.1"/>
</dbReference>
<protein>
    <submittedName>
        <fullName evidence="1">Uncharacterized protein</fullName>
    </submittedName>
</protein>
<dbReference type="Proteomes" id="UP000177798">
    <property type="component" value="Chromosome 9"/>
</dbReference>
<reference evidence="2" key="1">
    <citation type="journal article" date="2017" name="Genome Biol. Evol.">
        <title>The complete genome sequence of the phytopathogenic fungus Sclerotinia sclerotiorum reveals insights into the genome architecture of broad host range pathogens.</title>
        <authorList>
            <person name="Derbyshire M."/>
            <person name="Denton-Giles M."/>
            <person name="Hegedus D."/>
            <person name="Seifbarghy S."/>
            <person name="Rollins J."/>
            <person name="van Kan J."/>
            <person name="Seidl M.F."/>
            <person name="Faino L."/>
            <person name="Mbengue M."/>
            <person name="Navaud O."/>
            <person name="Raffaele S."/>
            <person name="Hammond-Kosack K."/>
            <person name="Heard S."/>
            <person name="Oliver R."/>
        </authorList>
    </citation>
    <scope>NUCLEOTIDE SEQUENCE [LARGE SCALE GENOMIC DNA]</scope>
    <source>
        <strain evidence="2">ATCC 18683 / 1980 / Ss-1</strain>
    </source>
</reference>
<proteinExistence type="predicted"/>
<gene>
    <name evidence="1" type="ORF">sscle_09g072710</name>
</gene>
<dbReference type="AlphaFoldDB" id="A0A1D9QC63"/>
<evidence type="ECO:0000313" key="1">
    <source>
        <dbReference type="EMBL" id="APA12501.1"/>
    </source>
</evidence>
<evidence type="ECO:0000313" key="2">
    <source>
        <dbReference type="Proteomes" id="UP000177798"/>
    </source>
</evidence>
<organism evidence="1 2">
    <name type="scientific">Sclerotinia sclerotiorum (strain ATCC 18683 / 1980 / Ss-1)</name>
    <name type="common">White mold</name>
    <name type="synonym">Whetzelinia sclerotiorum</name>
    <dbReference type="NCBI Taxonomy" id="665079"/>
    <lineage>
        <taxon>Eukaryota</taxon>
        <taxon>Fungi</taxon>
        <taxon>Dikarya</taxon>
        <taxon>Ascomycota</taxon>
        <taxon>Pezizomycotina</taxon>
        <taxon>Leotiomycetes</taxon>
        <taxon>Helotiales</taxon>
        <taxon>Sclerotiniaceae</taxon>
        <taxon>Sclerotinia</taxon>
    </lineage>
</organism>